<evidence type="ECO:0000313" key="5">
    <source>
        <dbReference type="EMBL" id="CAB3399981.1"/>
    </source>
</evidence>
<dbReference type="GO" id="GO:0005886">
    <property type="term" value="C:plasma membrane"/>
    <property type="evidence" value="ECO:0007669"/>
    <property type="project" value="TreeGrafter"/>
</dbReference>
<feature type="compositionally biased region" description="Polar residues" evidence="1">
    <location>
        <begin position="943"/>
        <end position="956"/>
    </location>
</feature>
<feature type="region of interest" description="Disordered" evidence="1">
    <location>
        <begin position="930"/>
        <end position="963"/>
    </location>
</feature>
<protein>
    <recommendedName>
        <fullName evidence="7">Peptidase S9 prolyl oligopeptidase catalytic domain-containing protein</fullName>
    </recommendedName>
</protein>
<keyword evidence="2" id="KW-0812">Transmembrane</keyword>
<dbReference type="SUPFAM" id="SSF53474">
    <property type="entry name" value="alpha/beta-Hydrolases"/>
    <property type="match status" value="1"/>
</dbReference>
<evidence type="ECO:0000259" key="3">
    <source>
        <dbReference type="Pfam" id="PF00326"/>
    </source>
</evidence>
<reference evidence="5 6" key="1">
    <citation type="submission" date="2020-04" db="EMBL/GenBank/DDBJ databases">
        <authorList>
            <person name="Laetsch R D."/>
            <person name="Stevens L."/>
            <person name="Kumar S."/>
            <person name="Blaxter L. M."/>
        </authorList>
    </citation>
    <scope>NUCLEOTIDE SEQUENCE [LARGE SCALE GENOMIC DNA]</scope>
</reference>
<evidence type="ECO:0000256" key="2">
    <source>
        <dbReference type="SAM" id="Phobius"/>
    </source>
</evidence>
<keyword evidence="2" id="KW-1133">Transmembrane helix</keyword>
<evidence type="ECO:0000256" key="1">
    <source>
        <dbReference type="SAM" id="MobiDB-lite"/>
    </source>
</evidence>
<evidence type="ECO:0008006" key="7">
    <source>
        <dbReference type="Google" id="ProtNLM"/>
    </source>
</evidence>
<dbReference type="InterPro" id="IPR002469">
    <property type="entry name" value="Peptidase_S9B_N"/>
</dbReference>
<evidence type="ECO:0000259" key="4">
    <source>
        <dbReference type="Pfam" id="PF00930"/>
    </source>
</evidence>
<name>A0A8S1EGV4_9PELO</name>
<dbReference type="SUPFAM" id="SSF82171">
    <property type="entry name" value="DPP6 N-terminal domain-like"/>
    <property type="match status" value="1"/>
</dbReference>
<dbReference type="InterPro" id="IPR029058">
    <property type="entry name" value="AB_hydrolase_fold"/>
</dbReference>
<gene>
    <name evidence="5" type="ORF">CBOVIS_LOCUS3012</name>
</gene>
<dbReference type="GO" id="GO:0006508">
    <property type="term" value="P:proteolysis"/>
    <property type="evidence" value="ECO:0007669"/>
    <property type="project" value="InterPro"/>
</dbReference>
<feature type="transmembrane region" description="Helical" evidence="2">
    <location>
        <begin position="31"/>
        <end position="56"/>
    </location>
</feature>
<keyword evidence="6" id="KW-1185">Reference proteome</keyword>
<dbReference type="InterPro" id="IPR050278">
    <property type="entry name" value="Serine_Prot_S9B/DPPIV"/>
</dbReference>
<comment type="caution">
    <text evidence="5">The sequence shown here is derived from an EMBL/GenBank/DDBJ whole genome shotgun (WGS) entry which is preliminary data.</text>
</comment>
<sequence>MLQGSRFSRIPMDKDYESDTETPSRCTRQGVLLRIIVSAAAIITVLLIIIAIVAILTQKPVDLYSSAENLSLAESHQQPFHRLKPSYRRFTFDQLFSGKLFLKDSYEYNWLPDGSLLRKEDEFLGWLFQTNENVLRYMPDTFEETVFLDDSEYMQTLSSDLKYAYRTKLVRQVFRHSMERVFEIVQILNGTVSKKFFRVGPVENATLQAFYWNPNPDSHDFVYIHNYNVYYQLDPAKPENAIQLTHDGEYYFRYGSTDWLYEEEIFDNSDALWWSPSGRYVSYLRFDDRNVNKIFLQTYTANDPYVEYFELPYPKAGVVQNTVVAQFIWDRQNNKIVEAIAPEELRSLNESYYIVSNTWMKMPNGLSDLGAERLITVWTNREQNKVFYTLCSEIDCIMTLSQSFSINGREMWAEPREIGSIFPTKTGFFTILPHSFKNNIYNHIAHVELETNGIGKITKWIGEDYDVMSILGYYTNRDILTYNAYGNGVGENGIYKVPKAANTHIEEITSKMNALIEGCDHGTYTVDPTGRRAALLCHQPFENTKFVLMNVDKPRQHKILDGDDDAHLPFDKPQLEYGTINLPSGVEAHYMIMKPPRVEEGSKLPLILDLYGGPNSKKVRKSTPSPHFIQICSQYEVVVVNIDVRGTAGRGWNVKEPVYKNLGPPEARDTLDAIHHLAKKYPFIDENNIAVTGWSYGGFLSSQVAIKDQGDSIKCAISIAPVTDFKYYDTAYTERYMGMPAKNVQGYEKTNLIPNARNMTHVRYFLAHGEKDDNVHYQNSARWSEALQYENIHFTQVVYANEAHNLQGKVQHLYSEIQHFLTDVCFKNERDDANPSEDADAEVRNLELPQNFILPHPTNEHNEERRLVQEIHGESCDIEVITLDEDSDDSNSSQPLQSGGVCIQNPINRKDSIDNATKLIQMSRQPHIAPPFGAAPPTRCHDSFQNNRMSQQQSSVDGEAHSASKPQLLLHQKQIMQTTNGMPNHVTMQQRVVSQQPAQQAPQQPQWYERNPYQQERRFPYQPRQPPANVHPPRPFHVSMEPHDHLLNPLTNHNYLMNLSSAQNVQTNHHRQAAQPARQMPFYGRHNDPKQQRAVPSPQQKFFRASQQRQQFFRAQPEGQRPDTQRETIRCAEQSELRVQRQREQEMHMLNGQTGAMHMRSGPQMGMHLQYQQQTIAQQQFQTNGNYEAFGQYQPNIRNLPNGQFESNAEYQPSTQYQLQLHQQHQQPYAYHQPIVQPHHQTENVHQEGQAWYRHQQFLKTLPYEHQHRQQDGNLGSFDPIVNSLRVVRYVEVFPEYVFEPDEKSPKLMRPPQVPQQLMTRVNRPTYIYIPPTISNFIRFEFEEAKTLTGVDLKKVRKIKLVHRPSQSDGTRRFGSYRADIPVGL</sequence>
<dbReference type="Proteomes" id="UP000494206">
    <property type="component" value="Unassembled WGS sequence"/>
</dbReference>
<dbReference type="Pfam" id="PF00326">
    <property type="entry name" value="Peptidase_S9"/>
    <property type="match status" value="1"/>
</dbReference>
<feature type="domain" description="Peptidase S9 prolyl oligopeptidase catalytic" evidence="3">
    <location>
        <begin position="629"/>
        <end position="823"/>
    </location>
</feature>
<dbReference type="OrthoDB" id="16520at2759"/>
<organism evidence="5 6">
    <name type="scientific">Caenorhabditis bovis</name>
    <dbReference type="NCBI Taxonomy" id="2654633"/>
    <lineage>
        <taxon>Eukaryota</taxon>
        <taxon>Metazoa</taxon>
        <taxon>Ecdysozoa</taxon>
        <taxon>Nematoda</taxon>
        <taxon>Chromadorea</taxon>
        <taxon>Rhabditida</taxon>
        <taxon>Rhabditina</taxon>
        <taxon>Rhabditomorpha</taxon>
        <taxon>Rhabditoidea</taxon>
        <taxon>Rhabditidae</taxon>
        <taxon>Peloderinae</taxon>
        <taxon>Caenorhabditis</taxon>
    </lineage>
</organism>
<dbReference type="InterPro" id="IPR001375">
    <property type="entry name" value="Peptidase_S9_cat"/>
</dbReference>
<dbReference type="EMBL" id="CADEPM010000002">
    <property type="protein sequence ID" value="CAB3399981.1"/>
    <property type="molecule type" value="Genomic_DNA"/>
</dbReference>
<dbReference type="Gene3D" id="2.140.10.30">
    <property type="entry name" value="Dipeptidylpeptidase IV, N-terminal domain"/>
    <property type="match status" value="1"/>
</dbReference>
<evidence type="ECO:0000313" key="6">
    <source>
        <dbReference type="Proteomes" id="UP000494206"/>
    </source>
</evidence>
<dbReference type="Pfam" id="PF00930">
    <property type="entry name" value="DPPIV_N"/>
    <property type="match status" value="1"/>
</dbReference>
<dbReference type="PANTHER" id="PTHR11731">
    <property type="entry name" value="PROTEASE FAMILY S9B,C DIPEPTIDYL-PEPTIDASE IV-RELATED"/>
    <property type="match status" value="1"/>
</dbReference>
<accession>A0A8S1EGV4</accession>
<dbReference type="GO" id="GO:0008236">
    <property type="term" value="F:serine-type peptidase activity"/>
    <property type="evidence" value="ECO:0007669"/>
    <property type="project" value="InterPro"/>
</dbReference>
<dbReference type="Gene3D" id="3.40.50.1820">
    <property type="entry name" value="alpha/beta hydrolase"/>
    <property type="match status" value="1"/>
</dbReference>
<dbReference type="PANTHER" id="PTHR11731:SF202">
    <property type="entry name" value="DIPEPTIDYL PEPTIDASE FAMILY MEMBER 2"/>
    <property type="match status" value="1"/>
</dbReference>
<feature type="region of interest" description="Disordered" evidence="1">
    <location>
        <begin position="885"/>
        <end position="907"/>
    </location>
</feature>
<dbReference type="GO" id="GO:0008239">
    <property type="term" value="F:dipeptidyl-peptidase activity"/>
    <property type="evidence" value="ECO:0007669"/>
    <property type="project" value="TreeGrafter"/>
</dbReference>
<proteinExistence type="predicted"/>
<feature type="domain" description="Dipeptidylpeptidase IV N-terminal" evidence="4">
    <location>
        <begin position="158"/>
        <end position="540"/>
    </location>
</feature>
<keyword evidence="2" id="KW-0472">Membrane</keyword>